<keyword evidence="1" id="KW-0732">Signal</keyword>
<proteinExistence type="predicted"/>
<dbReference type="EMBL" id="RHGB01000015">
    <property type="protein sequence ID" value="RNL60314.1"/>
    <property type="molecule type" value="Genomic_DNA"/>
</dbReference>
<gene>
    <name evidence="2" type="ORF">C0068_09605</name>
    <name evidence="3" type="ORF">D0911_13625</name>
</gene>
<keyword evidence="5" id="KW-1185">Reference proteome</keyword>
<name>A0A2S4HFW9_9GAMM</name>
<feature type="signal peptide" evidence="1">
    <location>
        <begin position="1"/>
        <end position="22"/>
    </location>
</feature>
<evidence type="ECO:0000313" key="2">
    <source>
        <dbReference type="EMBL" id="POP52868.1"/>
    </source>
</evidence>
<organism evidence="2 4">
    <name type="scientific">Zhongshania marina</name>
    <dbReference type="NCBI Taxonomy" id="2304603"/>
    <lineage>
        <taxon>Bacteria</taxon>
        <taxon>Pseudomonadati</taxon>
        <taxon>Pseudomonadota</taxon>
        <taxon>Gammaproteobacteria</taxon>
        <taxon>Cellvibrionales</taxon>
        <taxon>Spongiibacteraceae</taxon>
        <taxon>Zhongshania</taxon>
    </lineage>
</organism>
<evidence type="ECO:0000313" key="4">
    <source>
        <dbReference type="Proteomes" id="UP000237222"/>
    </source>
</evidence>
<protein>
    <submittedName>
        <fullName evidence="2">Uncharacterized protein</fullName>
    </submittedName>
</protein>
<evidence type="ECO:0000313" key="3">
    <source>
        <dbReference type="EMBL" id="RNL60314.1"/>
    </source>
</evidence>
<comment type="caution">
    <text evidence="2">The sequence shown here is derived from an EMBL/GenBank/DDBJ whole genome shotgun (WGS) entry which is preliminary data.</text>
</comment>
<evidence type="ECO:0000256" key="1">
    <source>
        <dbReference type="SAM" id="SignalP"/>
    </source>
</evidence>
<sequence>MRPLKLLLTASWVAGVGGQAGADTPYNEPITTQQKHKFIRKMAPYLLFHQYLPAHFIYEG</sequence>
<dbReference type="Proteomes" id="UP000274695">
    <property type="component" value="Unassembled WGS sequence"/>
</dbReference>
<accession>A0A2S4HFW9</accession>
<dbReference type="EMBL" id="PQGG01000021">
    <property type="protein sequence ID" value="POP52868.1"/>
    <property type="molecule type" value="Genomic_DNA"/>
</dbReference>
<evidence type="ECO:0000313" key="5">
    <source>
        <dbReference type="Proteomes" id="UP000274695"/>
    </source>
</evidence>
<dbReference type="Proteomes" id="UP000237222">
    <property type="component" value="Unassembled WGS sequence"/>
</dbReference>
<dbReference type="AlphaFoldDB" id="A0A2S4HFW9"/>
<feature type="chain" id="PRO_5015591840" evidence="1">
    <location>
        <begin position="23"/>
        <end position="60"/>
    </location>
</feature>
<reference evidence="3 5" key="2">
    <citation type="submission" date="2018-10" db="EMBL/GenBank/DDBJ databases">
        <title>Draft genome sequence of Zhongshania sp. DSW25-10.</title>
        <authorList>
            <person name="Oh J."/>
        </authorList>
    </citation>
    <scope>NUCLEOTIDE SEQUENCE [LARGE SCALE GENOMIC DNA]</scope>
    <source>
        <strain evidence="3 5">DSW25-10</strain>
    </source>
</reference>
<reference evidence="2 4" key="1">
    <citation type="submission" date="2018-01" db="EMBL/GenBank/DDBJ databases">
        <authorList>
            <person name="Yu X.-D."/>
        </authorList>
    </citation>
    <scope>NUCLEOTIDE SEQUENCE [LARGE SCALE GENOMIC DNA]</scope>
    <source>
        <strain evidence="2 4">ZX-21</strain>
    </source>
</reference>